<dbReference type="EMBL" id="UOFR01000007">
    <property type="protein sequence ID" value="VAW90864.1"/>
    <property type="molecule type" value="Genomic_DNA"/>
</dbReference>
<dbReference type="Gene3D" id="1.20.120.420">
    <property type="entry name" value="translation initiation factor eif-2b, domain 1"/>
    <property type="match status" value="1"/>
</dbReference>
<dbReference type="Pfam" id="PF01008">
    <property type="entry name" value="IF-2B"/>
    <property type="match status" value="1"/>
</dbReference>
<dbReference type="HAMAP" id="MF_01678">
    <property type="entry name" value="Salvage_MtnA"/>
    <property type="match status" value="1"/>
</dbReference>
<dbReference type="InterPro" id="IPR027363">
    <property type="entry name" value="M1Pi_N"/>
</dbReference>
<proteinExistence type="inferred from homology"/>
<reference evidence="2" key="1">
    <citation type="submission" date="2018-06" db="EMBL/GenBank/DDBJ databases">
        <authorList>
            <person name="Zhirakovskaya E."/>
        </authorList>
    </citation>
    <scope>NUCLEOTIDE SEQUENCE</scope>
</reference>
<dbReference type="InterPro" id="IPR005251">
    <property type="entry name" value="IF-M1Pi"/>
</dbReference>
<organism evidence="2">
    <name type="scientific">hydrothermal vent metagenome</name>
    <dbReference type="NCBI Taxonomy" id="652676"/>
    <lineage>
        <taxon>unclassified sequences</taxon>
        <taxon>metagenomes</taxon>
        <taxon>ecological metagenomes</taxon>
    </lineage>
</organism>
<dbReference type="EC" id="5.3.1.23" evidence="2"/>
<dbReference type="InterPro" id="IPR042529">
    <property type="entry name" value="IF_2B-like_C"/>
</dbReference>
<dbReference type="InterPro" id="IPR000649">
    <property type="entry name" value="IF-2B-related"/>
</dbReference>
<dbReference type="NCBIfam" id="TIGR00512">
    <property type="entry name" value="salvage_mtnA"/>
    <property type="match status" value="1"/>
</dbReference>
<dbReference type="AlphaFoldDB" id="A0A3B1AAX1"/>
<dbReference type="InterPro" id="IPR011559">
    <property type="entry name" value="Initiation_fac_2B_a/b/d"/>
</dbReference>
<dbReference type="NCBIfam" id="NF004326">
    <property type="entry name" value="PRK05720.1"/>
    <property type="match status" value="1"/>
</dbReference>
<name>A0A3B1AAX1_9ZZZZ</name>
<dbReference type="FunFam" id="3.40.50.10470:FF:000006">
    <property type="entry name" value="Methylthioribose-1-phosphate isomerase"/>
    <property type="match status" value="1"/>
</dbReference>
<sequence>MMPRQYDSIRPIKWENDHLVLLDQRLLPAEEHYLVYEWVIDVAQAITDMVVRGAPAIGVTAAYGVVLAVRNHNPAKNKNWQNDLEPDLQKLADARPTAINLRWAIDRMRNVMSENLSVDMVVESLLREAKLIHQQDIEANYTLSDLAAGLIKANSTVITHCNAGALATGGYGTALGVIRAAYEQKKIKLVYADETRPWLQGARLTAWELHKENIPVKLIAEGAAAMLMRQQKPDWVIVGSDRIAANGDVANKIGTYSLAVNARQHGVKVMVAAPTSTIDMKSASGDDIPIEFREEDELLNVNGHRIAAEGVPAWNPVFDVTPAGLVDAIVTERGIVKNPNQEKIKTLMSA</sequence>
<keyword evidence="1 2" id="KW-0413">Isomerase</keyword>
<protein>
    <submittedName>
        <fullName evidence="2">Methylthioribose-1-phosphate isomerase</fullName>
        <ecNumber evidence="2">5.3.1.23</ecNumber>
    </submittedName>
</protein>
<accession>A0A3B1AAX1</accession>
<dbReference type="GO" id="GO:0019509">
    <property type="term" value="P:L-methionine salvage from methylthioadenosine"/>
    <property type="evidence" value="ECO:0007669"/>
    <property type="project" value="TreeGrafter"/>
</dbReference>
<dbReference type="PANTHER" id="PTHR43475:SF1">
    <property type="entry name" value="METHYLTHIORIBOSE-1-PHOSPHATE ISOMERASE"/>
    <property type="match status" value="1"/>
</dbReference>
<dbReference type="NCBIfam" id="TIGR00524">
    <property type="entry name" value="eIF-2B_rel"/>
    <property type="match status" value="1"/>
</dbReference>
<dbReference type="PANTHER" id="PTHR43475">
    <property type="entry name" value="METHYLTHIORIBOSE-1-PHOSPHATE ISOMERASE"/>
    <property type="match status" value="1"/>
</dbReference>
<dbReference type="Gene3D" id="3.40.50.10470">
    <property type="entry name" value="Translation initiation factor eif-2b, domain 2"/>
    <property type="match status" value="1"/>
</dbReference>
<dbReference type="SUPFAM" id="SSF100950">
    <property type="entry name" value="NagB/RpiA/CoA transferase-like"/>
    <property type="match status" value="1"/>
</dbReference>
<dbReference type="FunFam" id="1.20.120.420:FF:000003">
    <property type="entry name" value="Methylthioribose-1-phosphate isomerase"/>
    <property type="match status" value="1"/>
</dbReference>
<gene>
    <name evidence="2" type="ORF">MNBD_GAMMA21-600</name>
</gene>
<dbReference type="GO" id="GO:0046523">
    <property type="term" value="F:S-methyl-5-thioribose-1-phosphate isomerase activity"/>
    <property type="evidence" value="ECO:0007669"/>
    <property type="project" value="UniProtKB-EC"/>
</dbReference>
<dbReference type="InterPro" id="IPR037171">
    <property type="entry name" value="NagB/RpiA_transferase-like"/>
</dbReference>
<evidence type="ECO:0000256" key="1">
    <source>
        <dbReference type="ARBA" id="ARBA00023235"/>
    </source>
</evidence>
<evidence type="ECO:0000313" key="2">
    <source>
        <dbReference type="EMBL" id="VAW90864.1"/>
    </source>
</evidence>